<dbReference type="SUPFAM" id="SSF50156">
    <property type="entry name" value="PDZ domain-like"/>
    <property type="match status" value="1"/>
</dbReference>
<comment type="caution">
    <text evidence="5">The sequence shown here is derived from an EMBL/GenBank/DDBJ whole genome shotgun (WGS) entry which is preliminary data.</text>
</comment>
<dbReference type="InterPro" id="IPR036034">
    <property type="entry name" value="PDZ_sf"/>
</dbReference>
<dbReference type="InterPro" id="IPR001478">
    <property type="entry name" value="PDZ"/>
</dbReference>
<dbReference type="Gene3D" id="2.30.42.10">
    <property type="match status" value="1"/>
</dbReference>
<dbReference type="GO" id="GO:0008233">
    <property type="term" value="F:peptidase activity"/>
    <property type="evidence" value="ECO:0007669"/>
    <property type="project" value="UniProtKB-KW"/>
</dbReference>
<evidence type="ECO:0000256" key="3">
    <source>
        <dbReference type="SAM" id="SignalP"/>
    </source>
</evidence>
<keyword evidence="3" id="KW-0732">Signal</keyword>
<dbReference type="EMBL" id="JALJYF010000001">
    <property type="protein sequence ID" value="MCP1727049.1"/>
    <property type="molecule type" value="Genomic_DNA"/>
</dbReference>
<dbReference type="PROSITE" id="PS51257">
    <property type="entry name" value="PROKAR_LIPOPROTEIN"/>
    <property type="match status" value="1"/>
</dbReference>
<accession>A0ABT1G6W7</accession>
<feature type="signal peptide" evidence="3">
    <location>
        <begin position="1"/>
        <end position="19"/>
    </location>
</feature>
<dbReference type="InterPro" id="IPR009003">
    <property type="entry name" value="Peptidase_S1_PA"/>
</dbReference>
<dbReference type="InterPro" id="IPR051201">
    <property type="entry name" value="Chloro_Bact_Ser_Proteases"/>
</dbReference>
<feature type="domain" description="PDZ" evidence="4">
    <location>
        <begin position="277"/>
        <end position="373"/>
    </location>
</feature>
<dbReference type="SUPFAM" id="SSF50494">
    <property type="entry name" value="Trypsin-like serine proteases"/>
    <property type="match status" value="1"/>
</dbReference>
<dbReference type="GO" id="GO:0006508">
    <property type="term" value="P:proteolysis"/>
    <property type="evidence" value="ECO:0007669"/>
    <property type="project" value="UniProtKB-KW"/>
</dbReference>
<dbReference type="PANTHER" id="PTHR43343">
    <property type="entry name" value="PEPTIDASE S12"/>
    <property type="match status" value="1"/>
</dbReference>
<dbReference type="Gene3D" id="2.40.10.120">
    <property type="match status" value="1"/>
</dbReference>
<dbReference type="RefSeq" id="WP_253446308.1">
    <property type="nucleotide sequence ID" value="NZ_JALJYF010000001.1"/>
</dbReference>
<name>A0ABT1G6W7_9GAMM</name>
<evidence type="ECO:0000256" key="1">
    <source>
        <dbReference type="ARBA" id="ARBA00022670"/>
    </source>
</evidence>
<feature type="chain" id="PRO_5045720432" evidence="3">
    <location>
        <begin position="20"/>
        <end position="389"/>
    </location>
</feature>
<evidence type="ECO:0000256" key="2">
    <source>
        <dbReference type="ARBA" id="ARBA00022801"/>
    </source>
</evidence>
<keyword evidence="6" id="KW-1185">Reference proteome</keyword>
<organism evidence="5 6">
    <name type="scientific">Natronospira proteinivora</name>
    <dbReference type="NCBI Taxonomy" id="1807133"/>
    <lineage>
        <taxon>Bacteria</taxon>
        <taxon>Pseudomonadati</taxon>
        <taxon>Pseudomonadota</taxon>
        <taxon>Gammaproteobacteria</taxon>
        <taxon>Natronospirales</taxon>
        <taxon>Natronospiraceae</taxon>
        <taxon>Natronospira</taxon>
    </lineage>
</organism>
<gene>
    <name evidence="5" type="ORF">J2T60_001014</name>
</gene>
<dbReference type="PANTHER" id="PTHR43343:SF3">
    <property type="entry name" value="PROTEASE DO-LIKE 8, CHLOROPLASTIC"/>
    <property type="match status" value="1"/>
</dbReference>
<dbReference type="InterPro" id="IPR001940">
    <property type="entry name" value="Peptidase_S1C"/>
</dbReference>
<protein>
    <submittedName>
        <fullName evidence="5">S1-C subfamily serine protease</fullName>
    </submittedName>
</protein>
<dbReference type="PRINTS" id="PR00834">
    <property type="entry name" value="PROTEASES2C"/>
</dbReference>
<reference evidence="5 6" key="1">
    <citation type="submission" date="2022-03" db="EMBL/GenBank/DDBJ databases">
        <title>Genomic Encyclopedia of Type Strains, Phase III (KMG-III): the genomes of soil and plant-associated and newly described type strains.</title>
        <authorList>
            <person name="Whitman W."/>
        </authorList>
    </citation>
    <scope>NUCLEOTIDE SEQUENCE [LARGE SCALE GENOMIC DNA]</scope>
    <source>
        <strain evidence="5 6">BSker1</strain>
    </source>
</reference>
<dbReference type="Proteomes" id="UP001523550">
    <property type="component" value="Unassembled WGS sequence"/>
</dbReference>
<dbReference type="Pfam" id="PF13365">
    <property type="entry name" value="Trypsin_2"/>
    <property type="match status" value="1"/>
</dbReference>
<dbReference type="SMART" id="SM00228">
    <property type="entry name" value="PDZ"/>
    <property type="match status" value="1"/>
</dbReference>
<sequence>MRPAVTLLLLVAVSLSACARYTDVTPAPEYFDAMAPLFTVGVPEEQPLPPLIQDGLSQEELSRIQVHRQAHRGVVSVTTLSAYHSRWAGTVPVAGAGSGAIVDGRGVVVTNHHVVAGAQRLIITLYDGSLYPARLIGSDPEMDLAVLRFDPMGRSLTVLPFADSGRLQVGQSVLAMGNPFGLEGTLTAGVISALNRPVQLQSGFIIRDLIQSDAAINPGNSGGPLLNGQGQLVGINSMLIGPSAGSVGISLSIPANAVRRITHQILKEGRVVRGWIEIEGLALNERLSRQAGIPPGQGILVTRVKPGGNAERAGLRDGQDGRMIRHGAHRIPVEGDVITAINGEPVASVAELFALLEETRPGDRAELRIRRGGRSQTVEIELGQRPSFQ</sequence>
<evidence type="ECO:0000259" key="4">
    <source>
        <dbReference type="SMART" id="SM00228"/>
    </source>
</evidence>
<evidence type="ECO:0000313" key="6">
    <source>
        <dbReference type="Proteomes" id="UP001523550"/>
    </source>
</evidence>
<proteinExistence type="predicted"/>
<keyword evidence="1 5" id="KW-0645">Protease</keyword>
<keyword evidence="2" id="KW-0378">Hydrolase</keyword>
<evidence type="ECO:0000313" key="5">
    <source>
        <dbReference type="EMBL" id="MCP1727049.1"/>
    </source>
</evidence>
<dbReference type="Pfam" id="PF13180">
    <property type="entry name" value="PDZ_2"/>
    <property type="match status" value="1"/>
</dbReference>
<dbReference type="CDD" id="cd06779">
    <property type="entry name" value="cpPDZ_Deg_HtrA-like"/>
    <property type="match status" value="1"/>
</dbReference>